<evidence type="ECO:0000313" key="2">
    <source>
        <dbReference type="Proteomes" id="UP000028761"/>
    </source>
</evidence>
<sequence>MAVATMLSKEGKEKHWVFVVLTGGEIGWVMRHSSCCSLFVQRTKCSKRKQGRARWLKPVIPALWEAETGGSRGQEIETILANTVKPHLY</sequence>
<reference evidence="1 2" key="1">
    <citation type="submission" date="2012-03" db="EMBL/GenBank/DDBJ databases">
        <title>Whole Genome Assembly of Papio anubis.</title>
        <authorList>
            <person name="Liu Y.L."/>
            <person name="Abraham K.A."/>
            <person name="Akbar H.A."/>
            <person name="Ali S.A."/>
            <person name="Anosike U.A."/>
            <person name="Aqrawi P.A."/>
            <person name="Arias F.A."/>
            <person name="Attaway T.A."/>
            <person name="Awwad R.A."/>
            <person name="Babu C.B."/>
            <person name="Bandaranaike D.B."/>
            <person name="Battles P.B."/>
            <person name="Bell A.B."/>
            <person name="Beltran B.B."/>
            <person name="Berhane-Mersha D.B."/>
            <person name="Bess C.B."/>
            <person name="Bickham C.B."/>
            <person name="Bolden T.B."/>
            <person name="Carter K.C."/>
            <person name="Chau D.C."/>
            <person name="Chavez A.C."/>
            <person name="Clerc-Blankenburg K.C."/>
            <person name="Coyle M.C."/>
            <person name="Dao M.D."/>
            <person name="Davila M.L.D."/>
            <person name="Davy-Carroll L.D."/>
            <person name="Denson S.D."/>
            <person name="Dinh H.D."/>
            <person name="Fernandez S.F."/>
            <person name="Fernando P.F."/>
            <person name="Forbes L.F."/>
            <person name="Francis C.F."/>
            <person name="Francisco L.F."/>
            <person name="Fu Q.F."/>
            <person name="Garcia-Iii R.G."/>
            <person name="Garrett T.G."/>
            <person name="Gross S.G."/>
            <person name="Gubbala S.G."/>
            <person name="Hirani K.H."/>
            <person name="Hogues M.H."/>
            <person name="Hollins B.H."/>
            <person name="Jackson L.J."/>
            <person name="Javaid M.J."/>
            <person name="Jhangiani S.J."/>
            <person name="Johnson A.J."/>
            <person name="Johnson B.J."/>
            <person name="Jones J.J."/>
            <person name="Joshi V.J."/>
            <person name="Kalu J.K."/>
            <person name="Khan N.K."/>
            <person name="Korchina V.K."/>
            <person name="Kovar C.K."/>
            <person name="Lago L.L."/>
            <person name="Lara F.L."/>
            <person name="Le T.-K.L."/>
            <person name="Lee S.L."/>
            <person name="Legall-Iii F.L."/>
            <person name="Lemon S.L."/>
            <person name="Liu J.L."/>
            <person name="Liu Y.-S.L."/>
            <person name="Liyanage D.L."/>
            <person name="Lopez J.L."/>
            <person name="Lorensuhewa L.L."/>
            <person name="Mata R.M."/>
            <person name="Mathew T.M."/>
            <person name="Mercado C.M."/>
            <person name="Mercado I.M."/>
            <person name="Morales K.M."/>
            <person name="Morgan M.M."/>
            <person name="Munidasa M.M."/>
            <person name="Ngo D.N."/>
            <person name="Nguyen L.N."/>
            <person name="Nguyen T.N."/>
            <person name="Nguyen N.N."/>
            <person name="Obregon M.O."/>
            <person name="Okwuonu G.O."/>
            <person name="Ongeri F.O."/>
            <person name="Onwere C.O."/>
            <person name="Osifeso I.O."/>
            <person name="Parra A.P."/>
            <person name="Patil S.P."/>
            <person name="Perez A.P."/>
            <person name="Perez Y.P."/>
            <person name="Pham C.P."/>
            <person name="Pu L.-L.P."/>
            <person name="Puazo M.P."/>
            <person name="Quiroz J.Q."/>
            <person name="Rouhana J.R."/>
            <person name="Ruiz M.R."/>
            <person name="Ruiz S.-J.R."/>
            <person name="Saada N.S."/>
            <person name="Santibanez J.S."/>
            <person name="Scheel M.S."/>
            <person name="Schneider B.S."/>
            <person name="Simmons D.S."/>
            <person name="Sisson I.S."/>
            <person name="Tang L.-Y.T."/>
            <person name="Thornton R.T."/>
            <person name="Tisius J.T."/>
            <person name="Toledanes G.T."/>
            <person name="Trejos Z.T."/>
            <person name="Usmani K.U."/>
            <person name="Varghese R.V."/>
            <person name="Vattathil S.V."/>
            <person name="Vee V.V."/>
            <person name="Walker D.W."/>
            <person name="Weissenberger G.W."/>
            <person name="White C.W."/>
            <person name="Williams A.W."/>
            <person name="Woodworth J.W."/>
            <person name="Wright R.W."/>
            <person name="Zhu Y.Z."/>
            <person name="Han Y.H."/>
            <person name="Newsham I.N."/>
            <person name="Nazareth L.N."/>
            <person name="Worley K.W."/>
            <person name="Muzny D.M."/>
            <person name="Rogers J.R."/>
            <person name="Gibbs R.G."/>
        </authorList>
    </citation>
    <scope>NUCLEOTIDE SEQUENCE [LARGE SCALE GENOMIC DNA]</scope>
</reference>
<dbReference type="Ensembl" id="ENSPANT00000069738.1">
    <property type="protein sequence ID" value="ENSPANP00000055535.1"/>
    <property type="gene ID" value="ENSPANG00000037553.1"/>
</dbReference>
<dbReference type="GeneTree" id="ENSGT00860000134306"/>
<reference evidence="1" key="3">
    <citation type="submission" date="2025-09" db="UniProtKB">
        <authorList>
            <consortium name="Ensembl"/>
        </authorList>
    </citation>
    <scope>IDENTIFICATION</scope>
</reference>
<keyword evidence="2" id="KW-1185">Reference proteome</keyword>
<name>A0A8I5NE53_PAPAN</name>
<protein>
    <submittedName>
        <fullName evidence="1">Uncharacterized protein</fullName>
    </submittedName>
</protein>
<dbReference type="AlphaFoldDB" id="A0A8I5NE53"/>
<dbReference type="Proteomes" id="UP000028761">
    <property type="component" value="Chromosome 4"/>
</dbReference>
<reference evidence="1" key="2">
    <citation type="submission" date="2025-08" db="UniProtKB">
        <authorList>
            <consortium name="Ensembl"/>
        </authorList>
    </citation>
    <scope>IDENTIFICATION</scope>
</reference>
<proteinExistence type="predicted"/>
<accession>A0A8I5NE53</accession>
<organism evidence="1 2">
    <name type="scientific">Papio anubis</name>
    <name type="common">Olive baboon</name>
    <dbReference type="NCBI Taxonomy" id="9555"/>
    <lineage>
        <taxon>Eukaryota</taxon>
        <taxon>Metazoa</taxon>
        <taxon>Chordata</taxon>
        <taxon>Craniata</taxon>
        <taxon>Vertebrata</taxon>
        <taxon>Euteleostomi</taxon>
        <taxon>Mammalia</taxon>
        <taxon>Eutheria</taxon>
        <taxon>Euarchontoglires</taxon>
        <taxon>Primates</taxon>
        <taxon>Haplorrhini</taxon>
        <taxon>Catarrhini</taxon>
        <taxon>Cercopithecidae</taxon>
        <taxon>Cercopithecinae</taxon>
        <taxon>Papio</taxon>
    </lineage>
</organism>
<evidence type="ECO:0000313" key="1">
    <source>
        <dbReference type="Ensembl" id="ENSPANP00000055535.1"/>
    </source>
</evidence>